<accession>A0A433QRE7</accession>
<dbReference type="Proteomes" id="UP000274822">
    <property type="component" value="Unassembled WGS sequence"/>
</dbReference>
<name>A0A433QRE7_9FUNG</name>
<gene>
    <name evidence="1" type="ORF">BC938DRAFT_475616</name>
</gene>
<dbReference type="EMBL" id="RBNJ01002120">
    <property type="protein sequence ID" value="RUS32356.1"/>
    <property type="molecule type" value="Genomic_DNA"/>
</dbReference>
<protein>
    <submittedName>
        <fullName evidence="1">Uncharacterized protein</fullName>
    </submittedName>
</protein>
<evidence type="ECO:0000313" key="1">
    <source>
        <dbReference type="EMBL" id="RUS32356.1"/>
    </source>
</evidence>
<sequence>MAVCLSRYSAALKRRLKANGEPKLGCTLTLGTHSFRTGDKTDVVAKIKGALDNIKRRIEGLDSMAIEAEQPLIEAQKLGLVRKWDAEKLFKSELLSRDDAKTDDRPRDAATQFLDPEAARAHVAESLRRNAERALRFVREVEELSLMFPTLTHSFLPASYLSNATVHRVKRPYEDEDEGGVAKKTIMALAVSEDGRAKSPEPAQSLEDLVDEWLASRRFPDVDVRVSRIKGGEGDGAAGLVGSVTCIKVSVTRVMNVFADVQYDPVSDSVAFNKLAVFGWKEEVRCPQ</sequence>
<dbReference type="AlphaFoldDB" id="A0A433QRE7"/>
<keyword evidence="2" id="KW-1185">Reference proteome</keyword>
<reference evidence="1 2" key="1">
    <citation type="journal article" date="2018" name="New Phytol.">
        <title>Phylogenomics of Endogonaceae and evolution of mycorrhizas within Mucoromycota.</title>
        <authorList>
            <person name="Chang Y."/>
            <person name="Desiro A."/>
            <person name="Na H."/>
            <person name="Sandor L."/>
            <person name="Lipzen A."/>
            <person name="Clum A."/>
            <person name="Barry K."/>
            <person name="Grigoriev I.V."/>
            <person name="Martin F.M."/>
            <person name="Stajich J.E."/>
            <person name="Smith M.E."/>
            <person name="Bonito G."/>
            <person name="Spatafora J.W."/>
        </authorList>
    </citation>
    <scope>NUCLEOTIDE SEQUENCE [LARGE SCALE GENOMIC DNA]</scope>
    <source>
        <strain evidence="1 2">AD002</strain>
    </source>
</reference>
<evidence type="ECO:0000313" key="2">
    <source>
        <dbReference type="Proteomes" id="UP000274822"/>
    </source>
</evidence>
<proteinExistence type="predicted"/>
<organism evidence="1 2">
    <name type="scientific">Jimgerdemannia flammicorona</name>
    <dbReference type="NCBI Taxonomy" id="994334"/>
    <lineage>
        <taxon>Eukaryota</taxon>
        <taxon>Fungi</taxon>
        <taxon>Fungi incertae sedis</taxon>
        <taxon>Mucoromycota</taxon>
        <taxon>Mucoromycotina</taxon>
        <taxon>Endogonomycetes</taxon>
        <taxon>Endogonales</taxon>
        <taxon>Endogonaceae</taxon>
        <taxon>Jimgerdemannia</taxon>
    </lineage>
</organism>
<comment type="caution">
    <text evidence="1">The sequence shown here is derived from an EMBL/GenBank/DDBJ whole genome shotgun (WGS) entry which is preliminary data.</text>
</comment>